<dbReference type="Proteomes" id="UP001160148">
    <property type="component" value="Unassembled WGS sequence"/>
</dbReference>
<sequence length="197" mass="22893">MLEKEILKFSLTTSRKWSKVNRNYKKFIKNNNESLNSRFKLPSNKKSTLSIIGRPIVPFQSCSKRTQKQKMKIIISNSNMNTQEIMYVAKNKMVLSGQRSAAHLFEEGQLSPSRAKKIRMRLNYSKYPIPYTADEALAFIIDNKLTKQQYINIRLGSKKRNCNIYPSYENIRMSKTKCYPNNMDIGESSCKISLQSL</sequence>
<comment type="caution">
    <text evidence="1">The sequence shown here is derived from an EMBL/GenBank/DDBJ whole genome shotgun (WGS) entry which is preliminary data.</text>
</comment>
<evidence type="ECO:0000313" key="1">
    <source>
        <dbReference type="EMBL" id="CAI6354191.1"/>
    </source>
</evidence>
<dbReference type="EMBL" id="CARXXK010000002">
    <property type="protein sequence ID" value="CAI6354191.1"/>
    <property type="molecule type" value="Genomic_DNA"/>
</dbReference>
<gene>
    <name evidence="1" type="ORF">MEUPH1_LOCUS10225</name>
</gene>
<dbReference type="AlphaFoldDB" id="A0AAV0WF44"/>
<accession>A0AAV0WF44</accession>
<protein>
    <submittedName>
        <fullName evidence="1">Uncharacterized protein</fullName>
    </submittedName>
</protein>
<organism evidence="1 2">
    <name type="scientific">Macrosiphum euphorbiae</name>
    <name type="common">potato aphid</name>
    <dbReference type="NCBI Taxonomy" id="13131"/>
    <lineage>
        <taxon>Eukaryota</taxon>
        <taxon>Metazoa</taxon>
        <taxon>Ecdysozoa</taxon>
        <taxon>Arthropoda</taxon>
        <taxon>Hexapoda</taxon>
        <taxon>Insecta</taxon>
        <taxon>Pterygota</taxon>
        <taxon>Neoptera</taxon>
        <taxon>Paraneoptera</taxon>
        <taxon>Hemiptera</taxon>
        <taxon>Sternorrhyncha</taxon>
        <taxon>Aphidomorpha</taxon>
        <taxon>Aphidoidea</taxon>
        <taxon>Aphididae</taxon>
        <taxon>Macrosiphini</taxon>
        <taxon>Macrosiphum</taxon>
    </lineage>
</organism>
<reference evidence="1 2" key="1">
    <citation type="submission" date="2023-01" db="EMBL/GenBank/DDBJ databases">
        <authorList>
            <person name="Whitehead M."/>
        </authorList>
    </citation>
    <scope>NUCLEOTIDE SEQUENCE [LARGE SCALE GENOMIC DNA]</scope>
</reference>
<keyword evidence="2" id="KW-1185">Reference proteome</keyword>
<evidence type="ECO:0000313" key="2">
    <source>
        <dbReference type="Proteomes" id="UP001160148"/>
    </source>
</evidence>
<proteinExistence type="predicted"/>
<name>A0AAV0WF44_9HEMI</name>